<dbReference type="GO" id="GO:0000466">
    <property type="term" value="P:maturation of 5.8S rRNA from tricistronic rRNA transcript (SSU-rRNA, 5.8S rRNA, LSU-rRNA)"/>
    <property type="evidence" value="ECO:0007669"/>
    <property type="project" value="TreeGrafter"/>
</dbReference>
<dbReference type="Pfam" id="PF11707">
    <property type="entry name" value="Npa1"/>
    <property type="match status" value="1"/>
</dbReference>
<gene>
    <name evidence="5" type="ORF">Micbo1qcDRAFT_162315</name>
</gene>
<dbReference type="EMBL" id="KQ964249">
    <property type="protein sequence ID" value="KXJ92164.1"/>
    <property type="molecule type" value="Genomic_DNA"/>
</dbReference>
<evidence type="ECO:0000313" key="6">
    <source>
        <dbReference type="Proteomes" id="UP000070501"/>
    </source>
</evidence>
<dbReference type="Pfam" id="PF16201">
    <property type="entry name" value="NopRA1"/>
    <property type="match status" value="1"/>
</dbReference>
<sequence length="928" mass="102368">MRHLREDPPALIYEILDTLRASVILDKKLPKDTKVRLLNAQSLIRIASLYGYSQKASQDDPERPTVEETAHRFLLAACTDSSGGVVRSQHGYYPEGVDPDALPPPAEFDESVEQGLDTISWMSSFENDVPVRNSLLAEFIQTLRPWSSTKQSELLVAILKNVPELIAHYFLHKKAFSFEPKLSATWIGYAALLYNVMELPVPNFFGRQKGYARAPPPVYILLGNVLPAPLTLKAITRCLSNKSNLISFYAVRILVLVLQRLSNILDLFAEASATAGPLWKQASRRLIDDVQQRIPDVKDIIALYRGLGENDLLQKEAASRLILLYYETIPQLALKAKFDVSPILSVAIDRVESKVDEGGDAALALMELEHLCTIAKYSPGMRWFGKAAGKALSPFATLLKLYVESTTELADARLKDVLDFVANENQLVESTSRSPGLEALVLALKEIKSVDAAIWSYLDNCFERCARSPIKYLEKVEEQLEMAGIASEETAASPIMVTIGEQLPFLIASSPDKDIAKMLVKLLSAYLGHSASLGVSGSFLEATKESWATALGDAKMSKKLTIPAKQTPAAVSEPTSTDARSSSTNGLIRSSTTPKLSLTSDDLVEILTVPIPTIKDNALLKWSTKAPEELVEEGHAVSVIWLLASEHISIRKEALVTLAKMAAKIRDSAYEENEQMWLLLMELIESSREAVNNTDPDTPAIPSVILAFAARAIDVLKNPLHALYEKVNLFLTSGPTWQLDRIPLLPSIVHEGPGEDGAFYTEVSWLLSFLVDGLRDERDLALYHRRKVFERVLALACNPYMGNNLRTSVLRLIYRATGIRGGSDTMVTRFGVASWLRTQKASAAALADAELYQAVIRRVWETCDQARIGEWSAGGVERLAMGDQSADILSAMADGADAEDGKKATKTKKDKSKKDKKEKNDKKKRTAD</sequence>
<feature type="domain" description="URB1 N-terminal" evidence="2">
    <location>
        <begin position="2"/>
        <end position="189"/>
    </location>
</feature>
<dbReference type="GO" id="GO:0000463">
    <property type="term" value="P:maturation of LSU-rRNA from tricistronic rRNA transcript (SSU-rRNA, 5.8S rRNA, LSU-rRNA)"/>
    <property type="evidence" value="ECO:0007669"/>
    <property type="project" value="TreeGrafter"/>
</dbReference>
<evidence type="ECO:0000259" key="4">
    <source>
        <dbReference type="Pfam" id="PF26140"/>
    </source>
</evidence>
<dbReference type="InParanoid" id="A0A136J4X4"/>
<dbReference type="PANTHER" id="PTHR13500:SF0">
    <property type="entry name" value="NUCLEOLAR PRE-RIBOSOMAL-ASSOCIATED PROTEIN 1"/>
    <property type="match status" value="1"/>
</dbReference>
<feature type="domain" description="URB1 C-terminal" evidence="3">
    <location>
        <begin position="639"/>
        <end position="835"/>
    </location>
</feature>
<dbReference type="InterPro" id="IPR039844">
    <property type="entry name" value="URB1"/>
</dbReference>
<dbReference type="Proteomes" id="UP000070501">
    <property type="component" value="Unassembled WGS sequence"/>
</dbReference>
<evidence type="ECO:0000259" key="3">
    <source>
        <dbReference type="Pfam" id="PF16201"/>
    </source>
</evidence>
<dbReference type="InterPro" id="IPR016024">
    <property type="entry name" value="ARM-type_fold"/>
</dbReference>
<dbReference type="SUPFAM" id="SSF48371">
    <property type="entry name" value="ARM repeat"/>
    <property type="match status" value="1"/>
</dbReference>
<feature type="compositionally biased region" description="Basic and acidic residues" evidence="1">
    <location>
        <begin position="912"/>
        <end position="928"/>
    </location>
</feature>
<feature type="domain" description="URB1 central HEAT repeat" evidence="4">
    <location>
        <begin position="378"/>
        <end position="564"/>
    </location>
</feature>
<dbReference type="OrthoDB" id="72892at2759"/>
<proteinExistence type="predicted"/>
<evidence type="ECO:0000259" key="2">
    <source>
        <dbReference type="Pfam" id="PF11707"/>
    </source>
</evidence>
<evidence type="ECO:0000256" key="1">
    <source>
        <dbReference type="SAM" id="MobiDB-lite"/>
    </source>
</evidence>
<protein>
    <submittedName>
        <fullName evidence="5">Ribosome 60S biogenesis N-terminal-domain-containing protein</fullName>
    </submittedName>
</protein>
<organism evidence="5 6">
    <name type="scientific">Microdochium bolleyi</name>
    <dbReference type="NCBI Taxonomy" id="196109"/>
    <lineage>
        <taxon>Eukaryota</taxon>
        <taxon>Fungi</taxon>
        <taxon>Dikarya</taxon>
        <taxon>Ascomycota</taxon>
        <taxon>Pezizomycotina</taxon>
        <taxon>Sordariomycetes</taxon>
        <taxon>Xylariomycetidae</taxon>
        <taxon>Xylariales</taxon>
        <taxon>Microdochiaceae</taxon>
        <taxon>Microdochium</taxon>
    </lineage>
</organism>
<dbReference type="STRING" id="196109.A0A136J4X4"/>
<name>A0A136J4X4_9PEZI</name>
<feature type="non-terminal residue" evidence="5">
    <location>
        <position position="928"/>
    </location>
</feature>
<dbReference type="InterPro" id="IPR021714">
    <property type="entry name" value="URB1_N"/>
</dbReference>
<dbReference type="InterPro" id="IPR059018">
    <property type="entry name" value="HEAT_URB1"/>
</dbReference>
<reference evidence="6" key="1">
    <citation type="submission" date="2016-02" db="EMBL/GenBank/DDBJ databases">
        <title>Draft genome sequence of Microdochium bolleyi, a fungal endophyte of beachgrass.</title>
        <authorList>
            <consortium name="DOE Joint Genome Institute"/>
            <person name="David A.S."/>
            <person name="May G."/>
            <person name="Haridas S."/>
            <person name="Lim J."/>
            <person name="Wang M."/>
            <person name="Labutti K."/>
            <person name="Lipzen A."/>
            <person name="Barry K."/>
            <person name="Grigoriev I.V."/>
        </authorList>
    </citation>
    <scope>NUCLEOTIDE SEQUENCE [LARGE SCALE GENOMIC DNA]</scope>
    <source>
        <strain evidence="6">J235TASD1</strain>
    </source>
</reference>
<dbReference type="InterPro" id="IPR032436">
    <property type="entry name" value="URB1_C"/>
</dbReference>
<feature type="region of interest" description="Disordered" evidence="1">
    <location>
        <begin position="892"/>
        <end position="928"/>
    </location>
</feature>
<feature type="compositionally biased region" description="Polar residues" evidence="1">
    <location>
        <begin position="573"/>
        <end position="591"/>
    </location>
</feature>
<dbReference type="GO" id="GO:0005730">
    <property type="term" value="C:nucleolus"/>
    <property type="evidence" value="ECO:0007669"/>
    <property type="project" value="TreeGrafter"/>
</dbReference>
<feature type="region of interest" description="Disordered" evidence="1">
    <location>
        <begin position="563"/>
        <end position="591"/>
    </location>
</feature>
<keyword evidence="6" id="KW-1185">Reference proteome</keyword>
<dbReference type="PANTHER" id="PTHR13500">
    <property type="entry name" value="NUCLEOLAR PRERIBOSOMAL-ASSOCIATED PROTEIN 1"/>
    <property type="match status" value="1"/>
</dbReference>
<dbReference type="FunCoup" id="A0A136J4X4">
    <property type="interactions" value="286"/>
</dbReference>
<evidence type="ECO:0000313" key="5">
    <source>
        <dbReference type="EMBL" id="KXJ92164.1"/>
    </source>
</evidence>
<dbReference type="Pfam" id="PF26140">
    <property type="entry name" value="HEAT_URB1"/>
    <property type="match status" value="1"/>
</dbReference>
<accession>A0A136J4X4</accession>
<dbReference type="AlphaFoldDB" id="A0A136J4X4"/>